<dbReference type="EMBL" id="WISB01000244">
    <property type="protein sequence ID" value="MQW74059.1"/>
    <property type="molecule type" value="Genomic_DNA"/>
</dbReference>
<protein>
    <submittedName>
        <fullName evidence="1">Uncharacterized protein</fullName>
    </submittedName>
</protein>
<sequence>MAARRRPPDFQEANLDGFLHIGCRVALRACVSAPVLAVKQGSRPS</sequence>
<organism evidence="1">
    <name type="scientific">Sinorhizobium medicae</name>
    <dbReference type="NCBI Taxonomy" id="110321"/>
    <lineage>
        <taxon>Bacteria</taxon>
        <taxon>Pseudomonadati</taxon>
        <taxon>Pseudomonadota</taxon>
        <taxon>Alphaproteobacteria</taxon>
        <taxon>Hyphomicrobiales</taxon>
        <taxon>Rhizobiaceae</taxon>
        <taxon>Sinorhizobium/Ensifer group</taxon>
        <taxon>Sinorhizobium</taxon>
    </lineage>
</organism>
<dbReference type="AlphaFoldDB" id="A0A6G1WWD2"/>
<proteinExistence type="predicted"/>
<reference evidence="1" key="1">
    <citation type="journal article" date="2013" name="Genome Biol.">
        <title>Comparative genomics of the core and accessory genomes of 48 Sinorhizobium strains comprising five genospecies.</title>
        <authorList>
            <person name="Sugawara M."/>
            <person name="Epstein B."/>
            <person name="Badgley B.D."/>
            <person name="Unno T."/>
            <person name="Xu L."/>
            <person name="Reese J."/>
            <person name="Gyaneshwar P."/>
            <person name="Denny R."/>
            <person name="Mudge J."/>
            <person name="Bharti A.K."/>
            <person name="Farmer A.D."/>
            <person name="May G.D."/>
            <person name="Woodward J.E."/>
            <person name="Medigue C."/>
            <person name="Vallenet D."/>
            <person name="Lajus A."/>
            <person name="Rouy Z."/>
            <person name="Martinez-Vaz B."/>
            <person name="Tiffin P."/>
            <person name="Young N.D."/>
            <person name="Sadowsky M.J."/>
        </authorList>
    </citation>
    <scope>NUCLEOTIDE SEQUENCE</scope>
    <source>
        <strain evidence="1">M1</strain>
    </source>
</reference>
<gene>
    <name evidence="1" type="ORF">GHJ91_34875</name>
</gene>
<accession>A0A6G1WWD2</accession>
<comment type="caution">
    <text evidence="1">The sequence shown here is derived from an EMBL/GenBank/DDBJ whole genome shotgun (WGS) entry which is preliminary data.</text>
</comment>
<name>A0A6G1WWD2_9HYPH</name>
<evidence type="ECO:0000313" key="1">
    <source>
        <dbReference type="EMBL" id="MQW74059.1"/>
    </source>
</evidence>